<evidence type="ECO:0000259" key="2">
    <source>
        <dbReference type="Pfam" id="PF00582"/>
    </source>
</evidence>
<dbReference type="EMBL" id="JADQDO010000002">
    <property type="protein sequence ID" value="MBF9232664.1"/>
    <property type="molecule type" value="Genomic_DNA"/>
</dbReference>
<dbReference type="Gene3D" id="3.40.50.12370">
    <property type="match status" value="1"/>
</dbReference>
<evidence type="ECO:0000313" key="3">
    <source>
        <dbReference type="EMBL" id="MBF9232664.1"/>
    </source>
</evidence>
<dbReference type="InterPro" id="IPR006015">
    <property type="entry name" value="Universal_stress_UspA"/>
</dbReference>
<organism evidence="3 4">
    <name type="scientific">Microvirga alba</name>
    <dbReference type="NCBI Taxonomy" id="2791025"/>
    <lineage>
        <taxon>Bacteria</taxon>
        <taxon>Pseudomonadati</taxon>
        <taxon>Pseudomonadota</taxon>
        <taxon>Alphaproteobacteria</taxon>
        <taxon>Hyphomicrobiales</taxon>
        <taxon>Methylobacteriaceae</taxon>
        <taxon>Microvirga</taxon>
    </lineage>
</organism>
<name>A0A931BQ15_9HYPH</name>
<dbReference type="RefSeq" id="WP_196270671.1">
    <property type="nucleotide sequence ID" value="NZ_JADQDO010000002.1"/>
</dbReference>
<dbReference type="Pfam" id="PF00582">
    <property type="entry name" value="Usp"/>
    <property type="match status" value="1"/>
</dbReference>
<reference evidence="3" key="1">
    <citation type="submission" date="2020-11" db="EMBL/GenBank/DDBJ databases">
        <authorList>
            <person name="Kim M.K."/>
        </authorList>
    </citation>
    <scope>NUCLEOTIDE SEQUENCE</scope>
    <source>
        <strain evidence="3">BT350</strain>
    </source>
</reference>
<dbReference type="CDD" id="cd00293">
    <property type="entry name" value="USP-like"/>
    <property type="match status" value="1"/>
</dbReference>
<dbReference type="PANTHER" id="PTHR46268:SF15">
    <property type="entry name" value="UNIVERSAL STRESS PROTEIN HP_0031"/>
    <property type="match status" value="1"/>
</dbReference>
<evidence type="ECO:0000313" key="4">
    <source>
        <dbReference type="Proteomes" id="UP000599312"/>
    </source>
</evidence>
<dbReference type="AlphaFoldDB" id="A0A931BQ15"/>
<comment type="similarity">
    <text evidence="1">Belongs to the universal stress protein A family.</text>
</comment>
<proteinExistence type="inferred from homology"/>
<comment type="caution">
    <text evidence="3">The sequence shown here is derived from an EMBL/GenBank/DDBJ whole genome shotgun (WGS) entry which is preliminary data.</text>
</comment>
<protein>
    <submittedName>
        <fullName evidence="3">Universal stress protein</fullName>
    </submittedName>
</protein>
<dbReference type="SUPFAM" id="SSF52402">
    <property type="entry name" value="Adenine nucleotide alpha hydrolases-like"/>
    <property type="match status" value="2"/>
</dbReference>
<accession>A0A931BQ15</accession>
<dbReference type="PANTHER" id="PTHR46268">
    <property type="entry name" value="STRESS RESPONSE PROTEIN NHAX"/>
    <property type="match status" value="1"/>
</dbReference>
<sequence>MTVQNLKSVLIGFNPEGDTASSALPYGLSLARQAEAHASICALTPEMTITHAFVSDVAAGLVASENRRLRETAQAHVEQARQDFLAAGVPCSAEVVQEHYSVLAPETAKRARVHDVAVFDVQPDPLSLNRGLLEEVLFNSGRPLLIVPKGIDTFRSNKIVVAWDGSARATRAVNDALPFLKAADQVEIVSISGEKDLSWAAPGAELAPHLIRHGVKCTVKELLANNGDAGETLRMQARLFRADMLVMGAFVHSRLRQLVLGGVTQSMLKSCPVPLLLSH</sequence>
<gene>
    <name evidence="3" type="ORF">I2H38_04650</name>
</gene>
<dbReference type="PRINTS" id="PR01438">
    <property type="entry name" value="UNVRSLSTRESS"/>
</dbReference>
<keyword evidence="4" id="KW-1185">Reference proteome</keyword>
<dbReference type="Proteomes" id="UP000599312">
    <property type="component" value="Unassembled WGS sequence"/>
</dbReference>
<feature type="domain" description="UspA" evidence="2">
    <location>
        <begin position="157"/>
        <end position="277"/>
    </location>
</feature>
<evidence type="ECO:0000256" key="1">
    <source>
        <dbReference type="ARBA" id="ARBA00008791"/>
    </source>
</evidence>
<dbReference type="InterPro" id="IPR006016">
    <property type="entry name" value="UspA"/>
</dbReference>